<feature type="compositionally biased region" description="Basic and acidic residues" evidence="2">
    <location>
        <begin position="1"/>
        <end position="21"/>
    </location>
</feature>
<reference evidence="4 5" key="1">
    <citation type="submission" date="2018-03" db="EMBL/GenBank/DDBJ databases">
        <authorList>
            <person name="Guldener U."/>
        </authorList>
    </citation>
    <scope>NUCLEOTIDE SEQUENCE [LARGE SCALE GENOMIC DNA]</scope>
    <source>
        <strain evidence="4 5">DAOM196992</strain>
    </source>
</reference>
<dbReference type="OrthoDB" id="2635at2759"/>
<gene>
    <name evidence="4" type="ORF">PSFLO_01319</name>
</gene>
<evidence type="ECO:0000259" key="3">
    <source>
        <dbReference type="PROSITE" id="PS51532"/>
    </source>
</evidence>
<protein>
    <submittedName>
        <fullName evidence="4">Related to thioredoxin-like protein</fullName>
    </submittedName>
</protein>
<organism evidence="4 5">
    <name type="scientific">Pseudozyma flocculosa</name>
    <dbReference type="NCBI Taxonomy" id="84751"/>
    <lineage>
        <taxon>Eukaryota</taxon>
        <taxon>Fungi</taxon>
        <taxon>Dikarya</taxon>
        <taxon>Basidiomycota</taxon>
        <taxon>Ustilaginomycotina</taxon>
        <taxon>Ustilaginomycetes</taxon>
        <taxon>Ustilaginales</taxon>
        <taxon>Ustilaginaceae</taxon>
        <taxon>Pseudozyma</taxon>
    </lineage>
</organism>
<feature type="region of interest" description="Disordered" evidence="2">
    <location>
        <begin position="208"/>
        <end position="229"/>
    </location>
</feature>
<comment type="similarity">
    <text evidence="1">Belongs to the PITHD1 family.</text>
</comment>
<dbReference type="InterPro" id="IPR008979">
    <property type="entry name" value="Galactose-bd-like_sf"/>
</dbReference>
<dbReference type="GO" id="GO:0005737">
    <property type="term" value="C:cytoplasm"/>
    <property type="evidence" value="ECO:0007669"/>
    <property type="project" value="UniProtKB-ARBA"/>
</dbReference>
<sequence length="229" mass="24796">MSHCHDGSCGHAHDDDDHVKPGEGQQDLLYSCINRDGVIALNEETPGSGVKVLKPYDQRASEDEYLESSADDQLILYIPFTGSVKLRSMMLKTGPADQTPSEIHLYVNRDDLDFDAANELSALPDTATAAAGGQGRPAQKLTSIPVTRDPVEIPLKPAKFPDVRSISLFVPSSVGGDTSRIYFVGFKGEHRQMRREGPTNIIYEAAPSLKDHQKVKGTEAGASSFGQGQ</sequence>
<evidence type="ECO:0000256" key="2">
    <source>
        <dbReference type="SAM" id="MobiDB-lite"/>
    </source>
</evidence>
<dbReference type="Pfam" id="PF06201">
    <property type="entry name" value="PITH"/>
    <property type="match status" value="1"/>
</dbReference>
<dbReference type="EMBL" id="OOIP01000003">
    <property type="protein sequence ID" value="SPO35848.1"/>
    <property type="molecule type" value="Genomic_DNA"/>
</dbReference>
<dbReference type="PANTHER" id="PTHR12175:SF1">
    <property type="entry name" value="PITH DOMAIN-CONTAINING PROTEIN 1"/>
    <property type="match status" value="1"/>
</dbReference>
<evidence type="ECO:0000313" key="5">
    <source>
        <dbReference type="Proteomes" id="UP000323386"/>
    </source>
</evidence>
<dbReference type="AlphaFoldDB" id="A0A5C3EU58"/>
<dbReference type="PANTHER" id="PTHR12175">
    <property type="entry name" value="AD039 HT014 THIOREDOXIN FAMILY TRP26"/>
    <property type="match status" value="1"/>
</dbReference>
<dbReference type="Gene3D" id="2.60.120.470">
    <property type="entry name" value="PITH domain"/>
    <property type="match status" value="1"/>
</dbReference>
<dbReference type="Proteomes" id="UP000323386">
    <property type="component" value="Unassembled WGS sequence"/>
</dbReference>
<evidence type="ECO:0000256" key="1">
    <source>
        <dbReference type="ARBA" id="ARBA00025788"/>
    </source>
</evidence>
<proteinExistence type="inferred from homology"/>
<dbReference type="SUPFAM" id="SSF49785">
    <property type="entry name" value="Galactose-binding domain-like"/>
    <property type="match status" value="1"/>
</dbReference>
<dbReference type="InterPro" id="IPR010400">
    <property type="entry name" value="PITH_dom"/>
</dbReference>
<evidence type="ECO:0000313" key="4">
    <source>
        <dbReference type="EMBL" id="SPO35848.1"/>
    </source>
</evidence>
<dbReference type="GO" id="GO:0005634">
    <property type="term" value="C:nucleus"/>
    <property type="evidence" value="ECO:0007669"/>
    <property type="project" value="TreeGrafter"/>
</dbReference>
<dbReference type="PROSITE" id="PS51532">
    <property type="entry name" value="PITH"/>
    <property type="match status" value="1"/>
</dbReference>
<accession>A0A5C3EU58</accession>
<feature type="domain" description="PITH" evidence="3">
    <location>
        <begin position="18"/>
        <end position="206"/>
    </location>
</feature>
<name>A0A5C3EU58_9BASI</name>
<feature type="region of interest" description="Disordered" evidence="2">
    <location>
        <begin position="1"/>
        <end position="22"/>
    </location>
</feature>
<dbReference type="InterPro" id="IPR045099">
    <property type="entry name" value="PITH1-like"/>
</dbReference>
<keyword evidence="5" id="KW-1185">Reference proteome</keyword>
<dbReference type="InterPro" id="IPR037047">
    <property type="entry name" value="PITH_dom_sf"/>
</dbReference>